<dbReference type="InterPro" id="IPR024158">
    <property type="entry name" value="Mt_import_TIM15"/>
</dbReference>
<dbReference type="GO" id="GO:0051087">
    <property type="term" value="F:protein-folding chaperone binding"/>
    <property type="evidence" value="ECO:0007669"/>
    <property type="project" value="TreeGrafter"/>
</dbReference>
<dbReference type="STRING" id="1246581.A0A2H9TKM8"/>
<dbReference type="GO" id="GO:0030150">
    <property type="term" value="P:protein import into mitochondrial matrix"/>
    <property type="evidence" value="ECO:0007669"/>
    <property type="project" value="TreeGrafter"/>
</dbReference>
<proteinExistence type="predicted"/>
<dbReference type="Pfam" id="PF05180">
    <property type="entry name" value="zf-DNL"/>
    <property type="match status" value="1"/>
</dbReference>
<dbReference type="GO" id="GO:0008270">
    <property type="term" value="F:zinc ion binding"/>
    <property type="evidence" value="ECO:0007669"/>
    <property type="project" value="UniProtKB-KW"/>
</dbReference>
<gene>
    <name evidence="6" type="ORF">PSACC_01891</name>
</gene>
<dbReference type="PANTHER" id="PTHR20922">
    <property type="entry name" value="DNL-TYPE ZINC FINGER PROTEIN"/>
    <property type="match status" value="1"/>
</dbReference>
<evidence type="ECO:0000313" key="7">
    <source>
        <dbReference type="Proteomes" id="UP000240830"/>
    </source>
</evidence>
<name>A0A2H9TKM8_9FUNG</name>
<keyword evidence="3" id="KW-0862">Zinc</keyword>
<keyword evidence="2 4" id="KW-0863">Zinc-finger</keyword>
<evidence type="ECO:0000256" key="4">
    <source>
        <dbReference type="PROSITE-ProRule" id="PRU00834"/>
    </source>
</evidence>
<dbReference type="AlphaFoldDB" id="A0A2H9TKM8"/>
<accession>A0A2H9TKM8</accession>
<dbReference type="PANTHER" id="PTHR20922:SF13">
    <property type="entry name" value="DNL-TYPE ZINC FINGER PROTEIN"/>
    <property type="match status" value="1"/>
</dbReference>
<comment type="caution">
    <text evidence="6">The sequence shown here is derived from an EMBL/GenBank/DDBJ whole genome shotgun (WGS) entry which is preliminary data.</text>
</comment>
<protein>
    <submittedName>
        <fullName evidence="6">Putative Zf-DNL-domain-containing protein</fullName>
    </submittedName>
</protein>
<keyword evidence="1" id="KW-0479">Metal-binding</keyword>
<dbReference type="OrthoDB" id="512667at2759"/>
<sequence>MLLKSGIPKNGALGSLISKSVVFLKSKILDNQRLSSSLMASRRLMSSLAGQRLTDQKLAGQRLSNPRLTGQRLTNLRLTNPRLTSQRLYSEDTGRLLIGFTCKVCETRSHRTMSKQAYTKGIVLVECPGCQNRHLIADNLGWFEQRGESRTIEEMLAARGDSVRRAWRSDEHGKILECLNEPPTKEPNDSTRLEIE</sequence>
<dbReference type="InterPro" id="IPR007853">
    <property type="entry name" value="Znf_DNL-typ"/>
</dbReference>
<evidence type="ECO:0000313" key="6">
    <source>
        <dbReference type="EMBL" id="PJF18292.1"/>
    </source>
</evidence>
<feature type="domain" description="DNL-type" evidence="5">
    <location>
        <begin position="91"/>
        <end position="188"/>
    </location>
</feature>
<evidence type="ECO:0000256" key="2">
    <source>
        <dbReference type="ARBA" id="ARBA00022771"/>
    </source>
</evidence>
<dbReference type="PROSITE" id="PS51501">
    <property type="entry name" value="ZF_DNL"/>
    <property type="match status" value="1"/>
</dbReference>
<dbReference type="GO" id="GO:0005739">
    <property type="term" value="C:mitochondrion"/>
    <property type="evidence" value="ECO:0007669"/>
    <property type="project" value="TreeGrafter"/>
</dbReference>
<dbReference type="Proteomes" id="UP000240830">
    <property type="component" value="Unassembled WGS sequence"/>
</dbReference>
<evidence type="ECO:0000256" key="1">
    <source>
        <dbReference type="ARBA" id="ARBA00022723"/>
    </source>
</evidence>
<dbReference type="EMBL" id="MTSL01000132">
    <property type="protein sequence ID" value="PJF18292.1"/>
    <property type="molecule type" value="Genomic_DNA"/>
</dbReference>
<keyword evidence="7" id="KW-1185">Reference proteome</keyword>
<dbReference type="GO" id="GO:0006457">
    <property type="term" value="P:protein folding"/>
    <property type="evidence" value="ECO:0007669"/>
    <property type="project" value="TreeGrafter"/>
</dbReference>
<evidence type="ECO:0000256" key="3">
    <source>
        <dbReference type="ARBA" id="ARBA00022833"/>
    </source>
</evidence>
<organism evidence="6 7">
    <name type="scientific">Paramicrosporidium saccamoebae</name>
    <dbReference type="NCBI Taxonomy" id="1246581"/>
    <lineage>
        <taxon>Eukaryota</taxon>
        <taxon>Fungi</taxon>
        <taxon>Fungi incertae sedis</taxon>
        <taxon>Cryptomycota</taxon>
        <taxon>Cryptomycota incertae sedis</taxon>
        <taxon>Paramicrosporidium</taxon>
    </lineage>
</organism>
<evidence type="ECO:0000259" key="5">
    <source>
        <dbReference type="PROSITE" id="PS51501"/>
    </source>
</evidence>
<dbReference type="GO" id="GO:0050821">
    <property type="term" value="P:protein stabilization"/>
    <property type="evidence" value="ECO:0007669"/>
    <property type="project" value="TreeGrafter"/>
</dbReference>
<reference evidence="6 7" key="1">
    <citation type="submission" date="2016-10" db="EMBL/GenBank/DDBJ databases">
        <title>The genome of Paramicrosporidium saccamoebae is the missing link in understanding Cryptomycota and Microsporidia evolution.</title>
        <authorList>
            <person name="Quandt C.A."/>
            <person name="Beaudet D."/>
            <person name="Corsaro D."/>
            <person name="Michel R."/>
            <person name="Corradi N."/>
            <person name="James T."/>
        </authorList>
    </citation>
    <scope>NUCLEOTIDE SEQUENCE [LARGE SCALE GENOMIC DNA]</scope>
    <source>
        <strain evidence="6 7">KSL3</strain>
    </source>
</reference>